<dbReference type="OrthoDB" id="2943119at2"/>
<organism evidence="2 3">
    <name type="scientific">Sporolactobacillus shoreae</name>
    <dbReference type="NCBI Taxonomy" id="1465501"/>
    <lineage>
        <taxon>Bacteria</taxon>
        <taxon>Bacillati</taxon>
        <taxon>Bacillota</taxon>
        <taxon>Bacilli</taxon>
        <taxon>Bacillales</taxon>
        <taxon>Sporolactobacillaceae</taxon>
        <taxon>Sporolactobacillus</taxon>
    </lineage>
</organism>
<dbReference type="Proteomes" id="UP000298347">
    <property type="component" value="Unassembled WGS sequence"/>
</dbReference>
<feature type="region of interest" description="Disordered" evidence="1">
    <location>
        <begin position="118"/>
        <end position="142"/>
    </location>
</feature>
<keyword evidence="3" id="KW-1185">Reference proteome</keyword>
<name>A0A4Z0GRG2_9BACL</name>
<gene>
    <name evidence="2" type="ORF">E4665_06825</name>
</gene>
<reference evidence="2 3" key="1">
    <citation type="journal article" date="2015" name="Int. J. Syst. Evol. Microbiol.">
        <title>Sporolactobacillus shoreae sp. nov. and Sporolactobacillus spathodeae sp. nov., two spore-forming lactic acid bacteria isolated from tree barks in Thailand.</title>
        <authorList>
            <person name="Thamacharoensuk T."/>
            <person name="Kitahara M."/>
            <person name="Ohkuma M."/>
            <person name="Thongchul N."/>
            <person name="Tanasupawat S."/>
        </authorList>
    </citation>
    <scope>NUCLEOTIDE SEQUENCE [LARGE SCALE GENOMIC DNA]</scope>
    <source>
        <strain evidence="2 3">BK92</strain>
    </source>
</reference>
<evidence type="ECO:0000313" key="3">
    <source>
        <dbReference type="Proteomes" id="UP000298347"/>
    </source>
</evidence>
<dbReference type="EMBL" id="SRJD01000005">
    <property type="protein sequence ID" value="TGA99026.1"/>
    <property type="molecule type" value="Genomic_DNA"/>
</dbReference>
<evidence type="ECO:0000313" key="2">
    <source>
        <dbReference type="EMBL" id="TGA99026.1"/>
    </source>
</evidence>
<accession>A0A4Z0GRG2</accession>
<evidence type="ECO:0008006" key="4">
    <source>
        <dbReference type="Google" id="ProtNLM"/>
    </source>
</evidence>
<proteinExistence type="predicted"/>
<dbReference type="RefSeq" id="WP_135348046.1">
    <property type="nucleotide sequence ID" value="NZ_SRJD01000005.1"/>
</dbReference>
<protein>
    <recommendedName>
        <fullName evidence="4">Replication protein</fullName>
    </recommendedName>
</protein>
<comment type="caution">
    <text evidence="2">The sequence shown here is derived from an EMBL/GenBank/DDBJ whole genome shotgun (WGS) entry which is preliminary data.</text>
</comment>
<evidence type="ECO:0000256" key="1">
    <source>
        <dbReference type="SAM" id="MobiDB-lite"/>
    </source>
</evidence>
<dbReference type="AlphaFoldDB" id="A0A4Z0GRG2"/>
<sequence>MNLMSVISGKGFVMFNKEIARSVSVNGAIIFGQLCSSYESFEKKNMLTNKDGKEYFFLTSESIEEETGLTYRQQHKAIKELEEAKYLETKLMGVPAKKYFCITDKIFNDLHLTEGKASSDKKSKLNESKDERDSTNCSSIDKKSKQEMTKCITKIGQKGPTIKKKKEKEQYKENKELLVNKRDEIVNKLWKHFSFEGMNKELFFRVLTQIESQEAEGNRIDDFERYFSAALHTALNRADIKRGLKEPPRITMPGLPDYDWLNADLE</sequence>